<evidence type="ECO:0000313" key="3">
    <source>
        <dbReference type="Proteomes" id="UP000218238"/>
    </source>
</evidence>
<sequence length="118" mass="13580">MGKSFLRSQALFSAIALPMFVLTSQAAIAEECRVQLHNNSSFKIREVRMSHVGKDSWGENLVDDIKDKTVWQGQSVNLEFEDNENQCEYDMKIVDEQKNHDEHRINICNGSDFEITDN</sequence>
<protein>
    <submittedName>
        <fullName evidence="2">Uncharacterized protein</fullName>
    </submittedName>
</protein>
<gene>
    <name evidence="2" type="ORF">CK510_09405</name>
</gene>
<evidence type="ECO:0000256" key="1">
    <source>
        <dbReference type="SAM" id="SignalP"/>
    </source>
</evidence>
<evidence type="ECO:0000313" key="2">
    <source>
        <dbReference type="EMBL" id="PAX57142.1"/>
    </source>
</evidence>
<feature type="chain" id="PRO_5012719914" evidence="1">
    <location>
        <begin position="30"/>
        <end position="118"/>
    </location>
</feature>
<dbReference type="RefSeq" id="WP_095721454.1">
    <property type="nucleotide sequence ID" value="NZ_NTFS01000075.1"/>
</dbReference>
<accession>A0A2A2TLN1</accession>
<keyword evidence="1" id="KW-0732">Signal</keyword>
<dbReference type="AlphaFoldDB" id="A0A2A2TLN1"/>
<proteinExistence type="predicted"/>
<dbReference type="Proteomes" id="UP000218238">
    <property type="component" value="Unassembled WGS sequence"/>
</dbReference>
<organism evidence="2 3">
    <name type="scientific">Brunnivagina elsteri CCALA 953</name>
    <dbReference type="NCBI Taxonomy" id="987040"/>
    <lineage>
        <taxon>Bacteria</taxon>
        <taxon>Bacillati</taxon>
        <taxon>Cyanobacteriota</taxon>
        <taxon>Cyanophyceae</taxon>
        <taxon>Nostocales</taxon>
        <taxon>Calotrichaceae</taxon>
        <taxon>Brunnivagina</taxon>
    </lineage>
</organism>
<dbReference type="EMBL" id="NTFS01000075">
    <property type="protein sequence ID" value="PAX57142.1"/>
    <property type="molecule type" value="Genomic_DNA"/>
</dbReference>
<reference evidence="2 3" key="1">
    <citation type="submission" date="2017-08" db="EMBL/GenBank/DDBJ databases">
        <title>Draft genome sequence of filamentous cyanobacterium Calothrix elsteri CCALA 953.</title>
        <authorList>
            <person name="Gagunashvili A.N."/>
            <person name="Elster J."/>
            <person name="Andresson O.S."/>
        </authorList>
    </citation>
    <scope>NUCLEOTIDE SEQUENCE [LARGE SCALE GENOMIC DNA]</scope>
    <source>
        <strain evidence="2 3">CCALA 953</strain>
    </source>
</reference>
<feature type="signal peptide" evidence="1">
    <location>
        <begin position="1"/>
        <end position="29"/>
    </location>
</feature>
<keyword evidence="3" id="KW-1185">Reference proteome</keyword>
<name>A0A2A2TLN1_9CYAN</name>
<dbReference type="OrthoDB" id="513472at2"/>
<comment type="caution">
    <text evidence="2">The sequence shown here is derived from an EMBL/GenBank/DDBJ whole genome shotgun (WGS) entry which is preliminary data.</text>
</comment>